<keyword evidence="2" id="KW-0812">Transmembrane</keyword>
<keyword evidence="2" id="KW-1133">Transmembrane helix</keyword>
<proteinExistence type="predicted"/>
<accession>A0A1B0ANH5</accession>
<dbReference type="AlphaFoldDB" id="A0A1B0ANH5"/>
<feature type="compositionally biased region" description="Acidic residues" evidence="1">
    <location>
        <begin position="7"/>
        <end position="43"/>
    </location>
</feature>
<reference evidence="3" key="2">
    <citation type="submission" date="2020-05" db="UniProtKB">
        <authorList>
            <consortium name="EnsemblMetazoa"/>
        </authorList>
    </citation>
    <scope>IDENTIFICATION</scope>
    <source>
        <strain evidence="3">IAEA</strain>
    </source>
</reference>
<dbReference type="Proteomes" id="UP000092460">
    <property type="component" value="Unassembled WGS sequence"/>
</dbReference>
<evidence type="ECO:0000256" key="2">
    <source>
        <dbReference type="SAM" id="Phobius"/>
    </source>
</evidence>
<dbReference type="EMBL" id="JXJN01000827">
    <property type="status" value="NOT_ANNOTATED_CDS"/>
    <property type="molecule type" value="Genomic_DNA"/>
</dbReference>
<dbReference type="VEuPathDB" id="VectorBase:GPPI002925"/>
<keyword evidence="2" id="KW-0472">Membrane</keyword>
<evidence type="ECO:0000313" key="4">
    <source>
        <dbReference type="Proteomes" id="UP000092460"/>
    </source>
</evidence>
<evidence type="ECO:0000313" key="3">
    <source>
        <dbReference type="EnsemblMetazoa" id="GPPI002925-PA"/>
    </source>
</evidence>
<feature type="transmembrane region" description="Helical" evidence="2">
    <location>
        <begin position="68"/>
        <end position="88"/>
    </location>
</feature>
<organism evidence="3 4">
    <name type="scientific">Glossina palpalis gambiensis</name>
    <dbReference type="NCBI Taxonomy" id="67801"/>
    <lineage>
        <taxon>Eukaryota</taxon>
        <taxon>Metazoa</taxon>
        <taxon>Ecdysozoa</taxon>
        <taxon>Arthropoda</taxon>
        <taxon>Hexapoda</taxon>
        <taxon>Insecta</taxon>
        <taxon>Pterygota</taxon>
        <taxon>Neoptera</taxon>
        <taxon>Endopterygota</taxon>
        <taxon>Diptera</taxon>
        <taxon>Brachycera</taxon>
        <taxon>Muscomorpha</taxon>
        <taxon>Hippoboscoidea</taxon>
        <taxon>Glossinidae</taxon>
        <taxon>Glossina</taxon>
    </lineage>
</organism>
<name>A0A1B0ANH5_9MUSC</name>
<reference evidence="4" key="1">
    <citation type="submission" date="2015-01" db="EMBL/GenBank/DDBJ databases">
        <authorList>
            <person name="Aksoy S."/>
            <person name="Warren W."/>
            <person name="Wilson R.K."/>
        </authorList>
    </citation>
    <scope>NUCLEOTIDE SEQUENCE [LARGE SCALE GENOMIC DNA]</scope>
    <source>
        <strain evidence="4">IAEA</strain>
    </source>
</reference>
<sequence>MVHANDYDNDNDDEHDDDDDDDDDDDYDYNDGDDDDDEDEDDGLTPTCTGVITEHKSNHHHIFVYFSYPKFVCISILFLGFIILIELWPSNVYHIIRQGL</sequence>
<dbReference type="EnsemblMetazoa" id="GPPI002925-RA">
    <property type="protein sequence ID" value="GPPI002925-PA"/>
    <property type="gene ID" value="GPPI002925"/>
</dbReference>
<keyword evidence="4" id="KW-1185">Reference proteome</keyword>
<protein>
    <submittedName>
        <fullName evidence="3">Uncharacterized protein</fullName>
    </submittedName>
</protein>
<feature type="region of interest" description="Disordered" evidence="1">
    <location>
        <begin position="1"/>
        <end position="48"/>
    </location>
</feature>
<evidence type="ECO:0000256" key="1">
    <source>
        <dbReference type="SAM" id="MobiDB-lite"/>
    </source>
</evidence>